<keyword evidence="22" id="KW-1185">Reference proteome</keyword>
<gene>
    <name evidence="21" type="primary">folC</name>
    <name evidence="21" type="ORF">EAL2_c16040</name>
</gene>
<dbReference type="RefSeq" id="WP_025435876.1">
    <property type="nucleotide sequence ID" value="NZ_CP007452.1"/>
</dbReference>
<dbReference type="NCBIfam" id="TIGR01499">
    <property type="entry name" value="folC"/>
    <property type="match status" value="1"/>
</dbReference>
<evidence type="ECO:0000256" key="3">
    <source>
        <dbReference type="ARBA" id="ARBA00005150"/>
    </source>
</evidence>
<dbReference type="Pfam" id="PF08245">
    <property type="entry name" value="Mur_ligase_M"/>
    <property type="match status" value="1"/>
</dbReference>
<dbReference type="KEGG" id="eac:EAL2_c16040"/>
<dbReference type="STRING" id="1286171.EAL2_c16040"/>
<evidence type="ECO:0000256" key="5">
    <source>
        <dbReference type="ARBA" id="ARBA00011245"/>
    </source>
</evidence>
<accession>W8T561</accession>
<sequence>MNYNEAMEYIHGSLKFGSVLGLDRIKKLMELLGNPQDSLKVIHVGGTNGKGSTSSFISHILVESGYKTGLFTSPYLESFTERIKIDGKDIGKDELAKAATVVKKSADKLVALGYEHPTEFEIVTAIAFYYYWEKQVDFVVIEVGLGGRCDATNIIEKPLISVITPIDMDHMDVLGDNLGKIAAEKAGIIKKGCPVVVHPQQKEAMDPMRKAAADSKAKLVVADTSKKKIKSSTLTGQVFDYQINSHLFEDISISLLGKHQINNAIVAINTIWQLNEEHGYFIDKSAIYEGLKKATWPGRLEVLSNKPLILIDGAHNYHGAMALARFIEDNFKKEKVTLVLGMLKDKEVDKVLRELLPKAGRLVTTSPDNPRAMDADELLHKIKLIDNKVRILASHNSIKKALHEAIEESGPEDVIIFAGSLYMIGAVRGLIKRND</sequence>
<dbReference type="InterPro" id="IPR036565">
    <property type="entry name" value="Mur-like_cat_sf"/>
</dbReference>
<protein>
    <recommendedName>
        <fullName evidence="8">Dihydrofolate synthase/folylpolyglutamate synthase</fullName>
        <ecNumber evidence="6">6.3.2.12</ecNumber>
        <ecNumber evidence="7">6.3.2.17</ecNumber>
    </recommendedName>
    <alternativeName>
        <fullName evidence="15">Tetrahydrofolylpolyglutamate synthase</fullName>
    </alternativeName>
</protein>
<dbReference type="SUPFAM" id="SSF53244">
    <property type="entry name" value="MurD-like peptide ligases, peptide-binding domain"/>
    <property type="match status" value="1"/>
</dbReference>
<evidence type="ECO:0000256" key="6">
    <source>
        <dbReference type="ARBA" id="ARBA00013023"/>
    </source>
</evidence>
<dbReference type="PANTHER" id="PTHR11136">
    <property type="entry name" value="FOLYLPOLYGLUTAMATE SYNTHASE-RELATED"/>
    <property type="match status" value="1"/>
</dbReference>
<dbReference type="InterPro" id="IPR036615">
    <property type="entry name" value="Mur_ligase_C_dom_sf"/>
</dbReference>
<dbReference type="Gene3D" id="3.90.190.20">
    <property type="entry name" value="Mur ligase, C-terminal domain"/>
    <property type="match status" value="1"/>
</dbReference>
<dbReference type="InterPro" id="IPR001645">
    <property type="entry name" value="Folylpolyglutamate_synth"/>
</dbReference>
<comment type="pathway">
    <text evidence="2">Cofactor biosynthesis; tetrahydrofolate biosynthesis; 7,8-dihydrofolate from 2-amino-4-hydroxy-6-hydroxymethyl-7,8-dihydropteridine diphosphate and 4-aminobenzoate: step 2/2.</text>
</comment>
<dbReference type="PATRIC" id="fig|1286171.3.peg.1555"/>
<dbReference type="PROSITE" id="PS01012">
    <property type="entry name" value="FOLYLPOLYGLU_SYNT_2"/>
    <property type="match status" value="1"/>
</dbReference>
<dbReference type="FunFam" id="3.40.1190.10:FF:000004">
    <property type="entry name" value="Dihydrofolate synthase/folylpolyglutamate synthase"/>
    <property type="match status" value="1"/>
</dbReference>
<keyword evidence="10" id="KW-0479">Metal-binding</keyword>
<dbReference type="Gene3D" id="3.40.1190.10">
    <property type="entry name" value="Mur-like, catalytic domain"/>
    <property type="match status" value="1"/>
</dbReference>
<feature type="domain" description="Mur ligase central" evidence="20">
    <location>
        <begin position="44"/>
        <end position="269"/>
    </location>
</feature>
<dbReference type="eggNOG" id="COG0285">
    <property type="taxonomic scope" value="Bacteria"/>
</dbReference>
<dbReference type="EC" id="6.3.2.17" evidence="7"/>
<dbReference type="HOGENOM" id="CLU_015869_1_2_9"/>
<evidence type="ECO:0000256" key="10">
    <source>
        <dbReference type="ARBA" id="ARBA00022723"/>
    </source>
</evidence>
<comment type="cofactor">
    <cofactor evidence="1">
        <name>Mg(2+)</name>
        <dbReference type="ChEBI" id="CHEBI:18420"/>
    </cofactor>
</comment>
<keyword evidence="14" id="KW-0289">Folate biosynthesis</keyword>
<dbReference type="PIRSF" id="PIRSF001563">
    <property type="entry name" value="Folylpolyglu_synth"/>
    <property type="match status" value="1"/>
</dbReference>
<evidence type="ECO:0000256" key="9">
    <source>
        <dbReference type="ARBA" id="ARBA00022598"/>
    </source>
</evidence>
<evidence type="ECO:0000256" key="18">
    <source>
        <dbReference type="PIRNR" id="PIRNR001563"/>
    </source>
</evidence>
<comment type="subunit">
    <text evidence="5">Monomer.</text>
</comment>
<evidence type="ECO:0000256" key="2">
    <source>
        <dbReference type="ARBA" id="ARBA00004799"/>
    </source>
</evidence>
<comment type="pathway">
    <text evidence="3">Cofactor biosynthesis; tetrahydrofolylpolyglutamate biosynthesis.</text>
</comment>
<evidence type="ECO:0000313" key="21">
    <source>
        <dbReference type="EMBL" id="AHM56899.1"/>
    </source>
</evidence>
<organism evidence="21 22">
    <name type="scientific">Peptoclostridium acidaminophilum DSM 3953</name>
    <dbReference type="NCBI Taxonomy" id="1286171"/>
    <lineage>
        <taxon>Bacteria</taxon>
        <taxon>Bacillati</taxon>
        <taxon>Bacillota</taxon>
        <taxon>Clostridia</taxon>
        <taxon>Peptostreptococcales</taxon>
        <taxon>Peptoclostridiaceae</taxon>
        <taxon>Peptoclostridium</taxon>
    </lineage>
</organism>
<evidence type="ECO:0000256" key="11">
    <source>
        <dbReference type="ARBA" id="ARBA00022741"/>
    </source>
</evidence>
<dbReference type="Proteomes" id="UP000019591">
    <property type="component" value="Chromosome"/>
</dbReference>
<dbReference type="AlphaFoldDB" id="W8T561"/>
<dbReference type="InterPro" id="IPR013221">
    <property type="entry name" value="Mur_ligase_cen"/>
</dbReference>
<dbReference type="OrthoDB" id="9809356at2"/>
<evidence type="ECO:0000256" key="7">
    <source>
        <dbReference type="ARBA" id="ARBA00013025"/>
    </source>
</evidence>
<keyword evidence="11 18" id="KW-0547">Nucleotide-binding</keyword>
<dbReference type="GO" id="GO:0008841">
    <property type="term" value="F:dihydrofolate synthase activity"/>
    <property type="evidence" value="ECO:0007669"/>
    <property type="project" value="UniProtKB-EC"/>
</dbReference>
<evidence type="ECO:0000259" key="20">
    <source>
        <dbReference type="Pfam" id="PF08245"/>
    </source>
</evidence>
<evidence type="ECO:0000256" key="13">
    <source>
        <dbReference type="ARBA" id="ARBA00022842"/>
    </source>
</evidence>
<dbReference type="GO" id="GO:0005524">
    <property type="term" value="F:ATP binding"/>
    <property type="evidence" value="ECO:0007669"/>
    <property type="project" value="UniProtKB-KW"/>
</dbReference>
<dbReference type="EC" id="6.3.2.12" evidence="6"/>
<dbReference type="PANTHER" id="PTHR11136:SF0">
    <property type="entry name" value="DIHYDROFOLATE SYNTHETASE-RELATED"/>
    <property type="match status" value="1"/>
</dbReference>
<evidence type="ECO:0000256" key="1">
    <source>
        <dbReference type="ARBA" id="ARBA00001946"/>
    </source>
</evidence>
<dbReference type="SUPFAM" id="SSF53623">
    <property type="entry name" value="MurD-like peptide ligases, catalytic domain"/>
    <property type="match status" value="1"/>
</dbReference>
<dbReference type="InterPro" id="IPR018109">
    <property type="entry name" value="Folylpolyglutamate_synth_CS"/>
</dbReference>
<dbReference type="GO" id="GO:0004326">
    <property type="term" value="F:tetrahydrofolylpolyglutamate synthase activity"/>
    <property type="evidence" value="ECO:0007669"/>
    <property type="project" value="UniProtKB-EC"/>
</dbReference>
<comment type="similarity">
    <text evidence="4 18">Belongs to the folylpolyglutamate synthase family.</text>
</comment>
<dbReference type="GO" id="GO:0046872">
    <property type="term" value="F:metal ion binding"/>
    <property type="evidence" value="ECO:0007669"/>
    <property type="project" value="UniProtKB-KW"/>
</dbReference>
<comment type="catalytic activity">
    <reaction evidence="17">
        <text>7,8-dihydropteroate + L-glutamate + ATP = 7,8-dihydrofolate + ADP + phosphate + H(+)</text>
        <dbReference type="Rhea" id="RHEA:23584"/>
        <dbReference type="ChEBI" id="CHEBI:15378"/>
        <dbReference type="ChEBI" id="CHEBI:17839"/>
        <dbReference type="ChEBI" id="CHEBI:29985"/>
        <dbReference type="ChEBI" id="CHEBI:30616"/>
        <dbReference type="ChEBI" id="CHEBI:43474"/>
        <dbReference type="ChEBI" id="CHEBI:57451"/>
        <dbReference type="ChEBI" id="CHEBI:456216"/>
        <dbReference type="EC" id="6.3.2.12"/>
    </reaction>
</comment>
<dbReference type="EMBL" id="CP007452">
    <property type="protein sequence ID" value="AHM56899.1"/>
    <property type="molecule type" value="Genomic_DNA"/>
</dbReference>
<dbReference type="GO" id="GO:0046656">
    <property type="term" value="P:folic acid biosynthetic process"/>
    <property type="evidence" value="ECO:0007669"/>
    <property type="project" value="UniProtKB-KW"/>
</dbReference>
<dbReference type="GO" id="GO:0005737">
    <property type="term" value="C:cytoplasm"/>
    <property type="evidence" value="ECO:0007669"/>
    <property type="project" value="TreeGrafter"/>
</dbReference>
<keyword evidence="12 18" id="KW-0067">ATP-binding</keyword>
<dbReference type="InterPro" id="IPR004101">
    <property type="entry name" value="Mur_ligase_C"/>
</dbReference>
<evidence type="ECO:0000256" key="16">
    <source>
        <dbReference type="ARBA" id="ARBA00047493"/>
    </source>
</evidence>
<keyword evidence="13" id="KW-0460">Magnesium</keyword>
<evidence type="ECO:0000313" key="22">
    <source>
        <dbReference type="Proteomes" id="UP000019591"/>
    </source>
</evidence>
<evidence type="ECO:0000256" key="12">
    <source>
        <dbReference type="ARBA" id="ARBA00022840"/>
    </source>
</evidence>
<comment type="catalytic activity">
    <reaction evidence="16">
        <text>(6S)-5,6,7,8-tetrahydrofolyl-(gamma-L-Glu)(n) + L-glutamate + ATP = (6S)-5,6,7,8-tetrahydrofolyl-(gamma-L-Glu)(n+1) + ADP + phosphate + H(+)</text>
        <dbReference type="Rhea" id="RHEA:10580"/>
        <dbReference type="Rhea" id="RHEA-COMP:14738"/>
        <dbReference type="Rhea" id="RHEA-COMP:14740"/>
        <dbReference type="ChEBI" id="CHEBI:15378"/>
        <dbReference type="ChEBI" id="CHEBI:29985"/>
        <dbReference type="ChEBI" id="CHEBI:30616"/>
        <dbReference type="ChEBI" id="CHEBI:43474"/>
        <dbReference type="ChEBI" id="CHEBI:141005"/>
        <dbReference type="ChEBI" id="CHEBI:456216"/>
        <dbReference type="EC" id="6.3.2.17"/>
    </reaction>
</comment>
<dbReference type="PROSITE" id="PS01011">
    <property type="entry name" value="FOLYLPOLYGLU_SYNT_1"/>
    <property type="match status" value="1"/>
</dbReference>
<evidence type="ECO:0000256" key="15">
    <source>
        <dbReference type="ARBA" id="ARBA00030592"/>
    </source>
</evidence>
<evidence type="ECO:0000256" key="17">
    <source>
        <dbReference type="ARBA" id="ARBA00049161"/>
    </source>
</evidence>
<dbReference type="Pfam" id="PF02875">
    <property type="entry name" value="Mur_ligase_C"/>
    <property type="match status" value="1"/>
</dbReference>
<reference evidence="21 22" key="1">
    <citation type="journal article" date="2014" name="Genome Announc.">
        <title>Complete Genome Sequence of Amino Acid-Utilizing Eubacterium acidaminophilum al-2 (DSM 3953).</title>
        <authorList>
            <person name="Poehlein A."/>
            <person name="Andreesen J.R."/>
            <person name="Daniel R."/>
        </authorList>
    </citation>
    <scope>NUCLEOTIDE SEQUENCE [LARGE SCALE GENOMIC DNA]</scope>
    <source>
        <strain evidence="21 22">DSM 3953</strain>
    </source>
</reference>
<feature type="domain" description="Mur ligase C-terminal" evidence="19">
    <location>
        <begin position="298"/>
        <end position="420"/>
    </location>
</feature>
<evidence type="ECO:0000256" key="8">
    <source>
        <dbReference type="ARBA" id="ARBA00019357"/>
    </source>
</evidence>
<evidence type="ECO:0000259" key="19">
    <source>
        <dbReference type="Pfam" id="PF02875"/>
    </source>
</evidence>
<evidence type="ECO:0000256" key="14">
    <source>
        <dbReference type="ARBA" id="ARBA00022909"/>
    </source>
</evidence>
<evidence type="ECO:0000256" key="4">
    <source>
        <dbReference type="ARBA" id="ARBA00008276"/>
    </source>
</evidence>
<proteinExistence type="inferred from homology"/>
<keyword evidence="9 18" id="KW-0436">Ligase</keyword>
<name>W8T561_PEPAC</name>